<dbReference type="InterPro" id="IPR051425">
    <property type="entry name" value="Formin_Homology"/>
</dbReference>
<evidence type="ECO:0000313" key="3">
    <source>
        <dbReference type="Proteomes" id="UP000219522"/>
    </source>
</evidence>
<dbReference type="PANTHER" id="PTHR45725:SF18">
    <property type="entry name" value="ORC1-LIKE AAA ATPASE DOMAIN-CONTAINING PROTEIN"/>
    <property type="match status" value="1"/>
</dbReference>
<feature type="region of interest" description="Disordered" evidence="1">
    <location>
        <begin position="378"/>
        <end position="412"/>
    </location>
</feature>
<gene>
    <name evidence="2" type="ORF">SAMN05446927_6222</name>
</gene>
<dbReference type="InterPro" id="IPR021457">
    <property type="entry name" value="DUF3108"/>
</dbReference>
<keyword evidence="3" id="KW-1185">Reference proteome</keyword>
<reference evidence="2 3" key="1">
    <citation type="submission" date="2017-09" db="EMBL/GenBank/DDBJ databases">
        <authorList>
            <person name="Varghese N."/>
            <person name="Submissions S."/>
        </authorList>
    </citation>
    <scope>NUCLEOTIDE SEQUENCE [LARGE SCALE GENOMIC DNA]</scope>
    <source>
        <strain evidence="2 3">OK806</strain>
    </source>
</reference>
<dbReference type="EMBL" id="OCSU01000002">
    <property type="protein sequence ID" value="SOE82875.1"/>
    <property type="molecule type" value="Genomic_DNA"/>
</dbReference>
<feature type="region of interest" description="Disordered" evidence="1">
    <location>
        <begin position="1"/>
        <end position="31"/>
    </location>
</feature>
<name>A0A7Z7IBK6_9BURK</name>
<protein>
    <recommendedName>
        <fullName evidence="4">PROLIN-rich signal peptide protein</fullName>
    </recommendedName>
</protein>
<feature type="region of interest" description="Disordered" evidence="1">
    <location>
        <begin position="79"/>
        <end position="130"/>
    </location>
</feature>
<proteinExistence type="predicted"/>
<feature type="compositionally biased region" description="Pro residues" evidence="1">
    <location>
        <begin position="82"/>
        <end position="113"/>
    </location>
</feature>
<dbReference type="Pfam" id="PF11306">
    <property type="entry name" value="DUF3108"/>
    <property type="match status" value="1"/>
</dbReference>
<sequence>MPLFPLRRPRPADGEPRSGASRPPDSRPPRRWGRWALVLLAVVALHWSAARWVGRNGNASNPPPADDVPVQVALLTPKPVEQAPPPAAPAAPVAPPAVPKPAPKPAAPQPKPAAPVLSVARDDASAQPAAAPGAASAAAASQAAAASAANATANAAAKSAPPASGDKFDVPPTGELRYDTLVNGVMNQTGTIHWINDGQHYEMVVSIPIPFVGPYVYSSHGHLDGFGIAPEQYSEQRGRRAADVTIFNRESKQLVYTRTPASQPLADGAQDRFSVFMQLASLVRGAPDKYTPGVARQFSVADNDSNEVWSFETVGDETVQARGGAMSARHFTRLPRREGDRRRIDVWLAPSLGWLPARIVQTEPNGLQIELVWRGKLQPPAAPAPDGTGTSGPGTTDASDESAPAALQPEKP</sequence>
<feature type="compositionally biased region" description="Low complexity" evidence="1">
    <location>
        <begin position="384"/>
        <end position="397"/>
    </location>
</feature>
<accession>A0A7Z7IBK6</accession>
<dbReference type="AlphaFoldDB" id="A0A7Z7IBK6"/>
<evidence type="ECO:0000313" key="2">
    <source>
        <dbReference type="EMBL" id="SOE82875.1"/>
    </source>
</evidence>
<evidence type="ECO:0008006" key="4">
    <source>
        <dbReference type="Google" id="ProtNLM"/>
    </source>
</evidence>
<evidence type="ECO:0000256" key="1">
    <source>
        <dbReference type="SAM" id="MobiDB-lite"/>
    </source>
</evidence>
<dbReference type="RefSeq" id="WP_097190532.1">
    <property type="nucleotide sequence ID" value="NZ_OCSU01000002.1"/>
</dbReference>
<dbReference type="Proteomes" id="UP000219522">
    <property type="component" value="Unassembled WGS sequence"/>
</dbReference>
<comment type="caution">
    <text evidence="2">The sequence shown here is derived from an EMBL/GenBank/DDBJ whole genome shotgun (WGS) entry which is preliminary data.</text>
</comment>
<organism evidence="2 3">
    <name type="scientific">Caballeronia arationis</name>
    <dbReference type="NCBI Taxonomy" id="1777142"/>
    <lineage>
        <taxon>Bacteria</taxon>
        <taxon>Pseudomonadati</taxon>
        <taxon>Pseudomonadota</taxon>
        <taxon>Betaproteobacteria</taxon>
        <taxon>Burkholderiales</taxon>
        <taxon>Burkholderiaceae</taxon>
        <taxon>Caballeronia</taxon>
    </lineage>
</organism>
<dbReference type="PANTHER" id="PTHR45725">
    <property type="entry name" value="FORMIN HOMOLOGY 2 FAMILY MEMBER"/>
    <property type="match status" value="1"/>
</dbReference>